<comment type="caution">
    <text evidence="2">The sequence shown here is derived from an EMBL/GenBank/DDBJ whole genome shotgun (WGS) entry which is preliminary data.</text>
</comment>
<accession>A0ABR1XGV0</accession>
<evidence type="ECO:0000256" key="1">
    <source>
        <dbReference type="SAM" id="MobiDB-lite"/>
    </source>
</evidence>
<proteinExistence type="predicted"/>
<reference evidence="2 3" key="1">
    <citation type="journal article" date="2022" name="G3 (Bethesda)">
        <title>Enemy or ally: a genomic approach to elucidate the lifestyle of Phyllosticta citrichinaensis.</title>
        <authorList>
            <person name="Buijs V.A."/>
            <person name="Groenewald J.Z."/>
            <person name="Haridas S."/>
            <person name="LaButti K.M."/>
            <person name="Lipzen A."/>
            <person name="Martin F.M."/>
            <person name="Barry K."/>
            <person name="Grigoriev I.V."/>
            <person name="Crous P.W."/>
            <person name="Seidl M.F."/>
        </authorList>
    </citation>
    <scope>NUCLEOTIDE SEQUENCE [LARGE SCALE GENOMIC DNA]</scope>
    <source>
        <strain evidence="2 3">CBS 129764</strain>
    </source>
</reference>
<name>A0ABR1XGV0_9PEZI</name>
<sequence length="231" mass="25713">MHRAIIILITSASQRRTTRKRTSSFTVPPVDEKPRGLGCVRSPYVLLYSTAMQRWSPCARSPERTSHGKDRLRRDLTPTCAANNHGPSRTDGDAFIVLRHDEQVIGQRKQSCYTSTQSLSTDEELAIPFHVLFTKSAVPASFSKRQRPHLASRGMMKPRVSLSKPDGKKSGHASLRLPAAPNSKMQFVSSQALLVCWIDVGCEYGPLIFEARPTISHSVFFCSVCAHFCRG</sequence>
<evidence type="ECO:0000313" key="2">
    <source>
        <dbReference type="EMBL" id="KAK8153712.1"/>
    </source>
</evidence>
<keyword evidence="3" id="KW-1185">Reference proteome</keyword>
<dbReference type="Proteomes" id="UP001456524">
    <property type="component" value="Unassembled WGS sequence"/>
</dbReference>
<dbReference type="EMBL" id="JBBWUH010000012">
    <property type="protein sequence ID" value="KAK8153712.1"/>
    <property type="molecule type" value="Genomic_DNA"/>
</dbReference>
<gene>
    <name evidence="2" type="ORF">IWX90DRAFT_76777</name>
</gene>
<feature type="region of interest" description="Disordered" evidence="1">
    <location>
        <begin position="144"/>
        <end position="172"/>
    </location>
</feature>
<protein>
    <submittedName>
        <fullName evidence="2">Uncharacterized protein</fullName>
    </submittedName>
</protein>
<organism evidence="2 3">
    <name type="scientific">Phyllosticta citrichinensis</name>
    <dbReference type="NCBI Taxonomy" id="1130410"/>
    <lineage>
        <taxon>Eukaryota</taxon>
        <taxon>Fungi</taxon>
        <taxon>Dikarya</taxon>
        <taxon>Ascomycota</taxon>
        <taxon>Pezizomycotina</taxon>
        <taxon>Dothideomycetes</taxon>
        <taxon>Dothideomycetes incertae sedis</taxon>
        <taxon>Botryosphaeriales</taxon>
        <taxon>Phyllostictaceae</taxon>
        <taxon>Phyllosticta</taxon>
    </lineage>
</organism>
<evidence type="ECO:0000313" key="3">
    <source>
        <dbReference type="Proteomes" id="UP001456524"/>
    </source>
</evidence>